<keyword evidence="6" id="KW-1133">Transmembrane helix</keyword>
<dbReference type="PANTHER" id="PTHR33248">
    <property type="entry name" value="ZINC ION-BINDING PROTEIN"/>
    <property type="match status" value="1"/>
</dbReference>
<gene>
    <name evidence="8" type="ORF">CASFOL_014252</name>
</gene>
<comment type="caution">
    <text evidence="8">The sequence shown here is derived from an EMBL/GenBank/DDBJ whole genome shotgun (WGS) entry which is preliminary data.</text>
</comment>
<feature type="compositionally biased region" description="Low complexity" evidence="5">
    <location>
        <begin position="1"/>
        <end position="11"/>
    </location>
</feature>
<dbReference type="Proteomes" id="UP001632038">
    <property type="component" value="Unassembled WGS sequence"/>
</dbReference>
<accession>A0ABD3DMY5</accession>
<keyword evidence="6" id="KW-0812">Transmembrane</keyword>
<proteinExistence type="predicted"/>
<evidence type="ECO:0000256" key="3">
    <source>
        <dbReference type="ARBA" id="ARBA00022833"/>
    </source>
</evidence>
<keyword evidence="9" id="KW-1185">Reference proteome</keyword>
<reference evidence="9" key="1">
    <citation type="journal article" date="2024" name="IScience">
        <title>Strigolactones Initiate the Formation of Haustorium-like Structures in Castilleja.</title>
        <authorList>
            <person name="Buerger M."/>
            <person name="Peterson D."/>
            <person name="Chory J."/>
        </authorList>
    </citation>
    <scope>NUCLEOTIDE SEQUENCE [LARGE SCALE GENOMIC DNA]</scope>
</reference>
<keyword evidence="2 4" id="KW-0863">Zinc-finger</keyword>
<evidence type="ECO:0000256" key="1">
    <source>
        <dbReference type="ARBA" id="ARBA00022723"/>
    </source>
</evidence>
<feature type="transmembrane region" description="Helical" evidence="6">
    <location>
        <begin position="154"/>
        <end position="173"/>
    </location>
</feature>
<keyword evidence="1" id="KW-0479">Metal-binding</keyword>
<evidence type="ECO:0000259" key="7">
    <source>
        <dbReference type="PROSITE" id="PS51999"/>
    </source>
</evidence>
<evidence type="ECO:0000256" key="4">
    <source>
        <dbReference type="PROSITE-ProRule" id="PRU01343"/>
    </source>
</evidence>
<feature type="region of interest" description="Disordered" evidence="5">
    <location>
        <begin position="1"/>
        <end position="26"/>
    </location>
</feature>
<dbReference type="GO" id="GO:0008270">
    <property type="term" value="F:zinc ion binding"/>
    <property type="evidence" value="ECO:0007669"/>
    <property type="project" value="UniProtKB-KW"/>
</dbReference>
<dbReference type="InterPro" id="IPR010666">
    <property type="entry name" value="Znf_GRF"/>
</dbReference>
<evidence type="ECO:0000256" key="2">
    <source>
        <dbReference type="ARBA" id="ARBA00022771"/>
    </source>
</evidence>
<dbReference type="AlphaFoldDB" id="A0ABD3DMY5"/>
<protein>
    <recommendedName>
        <fullName evidence="7">GRF-type domain-containing protein</fullName>
    </recommendedName>
</protein>
<dbReference type="Pfam" id="PF06839">
    <property type="entry name" value="Zn_ribbon_GRF"/>
    <property type="match status" value="1"/>
</dbReference>
<dbReference type="PROSITE" id="PS51999">
    <property type="entry name" value="ZF_GRF"/>
    <property type="match status" value="1"/>
</dbReference>
<dbReference type="EMBL" id="JAVIJP010000016">
    <property type="protein sequence ID" value="KAL3643437.1"/>
    <property type="molecule type" value="Genomic_DNA"/>
</dbReference>
<evidence type="ECO:0000256" key="5">
    <source>
        <dbReference type="SAM" id="MobiDB-lite"/>
    </source>
</evidence>
<feature type="domain" description="GRF-type" evidence="7">
    <location>
        <begin position="32"/>
        <end position="74"/>
    </location>
</feature>
<evidence type="ECO:0000313" key="8">
    <source>
        <dbReference type="EMBL" id="KAL3643437.1"/>
    </source>
</evidence>
<keyword evidence="6" id="KW-0472">Membrane</keyword>
<sequence length="178" mass="20359">MSSRSSKSNQNRSDDGSGSRSSNSHGNELGRCNCGIQLEVMTEWTVDNPERRYEACPNYKMPSSCGFFRWIDEEMCFRSKHLIPELIRDKNNLELTLITEQAKLKCVQAVMERQGKVLGDQKSFNKRLDTVLEDQKNLTLHLGLCKKKERKLKIIIAAMVLIIAFQVMMQPAFGRSRG</sequence>
<organism evidence="8 9">
    <name type="scientific">Castilleja foliolosa</name>
    <dbReference type="NCBI Taxonomy" id="1961234"/>
    <lineage>
        <taxon>Eukaryota</taxon>
        <taxon>Viridiplantae</taxon>
        <taxon>Streptophyta</taxon>
        <taxon>Embryophyta</taxon>
        <taxon>Tracheophyta</taxon>
        <taxon>Spermatophyta</taxon>
        <taxon>Magnoliopsida</taxon>
        <taxon>eudicotyledons</taxon>
        <taxon>Gunneridae</taxon>
        <taxon>Pentapetalae</taxon>
        <taxon>asterids</taxon>
        <taxon>lamiids</taxon>
        <taxon>Lamiales</taxon>
        <taxon>Orobanchaceae</taxon>
        <taxon>Pedicularideae</taxon>
        <taxon>Castillejinae</taxon>
        <taxon>Castilleja</taxon>
    </lineage>
</organism>
<evidence type="ECO:0000256" key="6">
    <source>
        <dbReference type="SAM" id="Phobius"/>
    </source>
</evidence>
<keyword evidence="3" id="KW-0862">Zinc</keyword>
<evidence type="ECO:0000313" key="9">
    <source>
        <dbReference type="Proteomes" id="UP001632038"/>
    </source>
</evidence>
<name>A0ABD3DMY5_9LAMI</name>